<dbReference type="RefSeq" id="WP_242677014.1">
    <property type="nucleotide sequence ID" value="NZ_CP036455.1"/>
</dbReference>
<dbReference type="Pfam" id="PF00459">
    <property type="entry name" value="Inositol_P"/>
    <property type="match status" value="1"/>
</dbReference>
<evidence type="ECO:0000256" key="2">
    <source>
        <dbReference type="ARBA" id="ARBA00013106"/>
    </source>
</evidence>
<dbReference type="Gene3D" id="3.40.190.80">
    <property type="match status" value="1"/>
</dbReference>
<comment type="catalytic activity">
    <reaction evidence="1">
        <text>a myo-inositol phosphate + H2O = myo-inositol + phosphate</text>
        <dbReference type="Rhea" id="RHEA:24056"/>
        <dbReference type="ChEBI" id="CHEBI:15377"/>
        <dbReference type="ChEBI" id="CHEBI:17268"/>
        <dbReference type="ChEBI" id="CHEBI:43474"/>
        <dbReference type="ChEBI" id="CHEBI:84139"/>
        <dbReference type="EC" id="3.1.3.25"/>
    </reaction>
</comment>
<reference evidence="5 6" key="1">
    <citation type="submission" date="2019-02" db="EMBL/GenBank/DDBJ databases">
        <authorList>
            <person name="Khodamoradi S."/>
            <person name="Hahnke R.L."/>
            <person name="Kaempfer P."/>
            <person name="Schumann P."/>
            <person name="Rohde M."/>
            <person name="Steinert M."/>
            <person name="Luzhetskyy A."/>
            <person name="Wink J."/>
            <person name="Ruckert C."/>
        </authorList>
    </citation>
    <scope>NUCLEOTIDE SEQUENCE [LARGE SCALE GENOMIC DNA]</scope>
    <source>
        <strain evidence="5 6">M2</strain>
    </source>
</reference>
<dbReference type="PRINTS" id="PR00377">
    <property type="entry name" value="IMPHPHTASES"/>
</dbReference>
<dbReference type="GO" id="GO:0046854">
    <property type="term" value="P:phosphatidylinositol phosphate biosynthetic process"/>
    <property type="evidence" value="ECO:0007669"/>
    <property type="project" value="InterPro"/>
</dbReference>
<dbReference type="EMBL" id="CP036455">
    <property type="protein sequence ID" value="QBI55235.1"/>
    <property type="molecule type" value="Genomic_DNA"/>
</dbReference>
<dbReference type="SUPFAM" id="SSF56655">
    <property type="entry name" value="Carbohydrate phosphatase"/>
    <property type="match status" value="1"/>
</dbReference>
<feature type="domain" description="PylC N-terminal" evidence="4">
    <location>
        <begin position="23"/>
        <end position="95"/>
    </location>
</feature>
<organism evidence="5 6">
    <name type="scientific">Streptomonospora litoralis</name>
    <dbReference type="NCBI Taxonomy" id="2498135"/>
    <lineage>
        <taxon>Bacteria</taxon>
        <taxon>Bacillati</taxon>
        <taxon>Actinomycetota</taxon>
        <taxon>Actinomycetes</taxon>
        <taxon>Streptosporangiales</taxon>
        <taxon>Nocardiopsidaceae</taxon>
        <taxon>Streptomonospora</taxon>
    </lineage>
</organism>
<dbReference type="InterPro" id="IPR020550">
    <property type="entry name" value="Inositol_monophosphatase_CS"/>
</dbReference>
<dbReference type="GO" id="GO:0052834">
    <property type="term" value="F:inositol monophosphate phosphatase activity"/>
    <property type="evidence" value="ECO:0007669"/>
    <property type="project" value="UniProtKB-EC"/>
</dbReference>
<dbReference type="Proteomes" id="UP000292235">
    <property type="component" value="Chromosome"/>
</dbReference>
<dbReference type="InterPro" id="IPR000760">
    <property type="entry name" value="Inositol_monophosphatase-like"/>
</dbReference>
<comment type="cofactor">
    <cofactor evidence="3">
        <name>Mg(2+)</name>
        <dbReference type="ChEBI" id="CHEBI:18420"/>
    </cofactor>
</comment>
<sequence>MSAAADSTQPTVVVTTAGAPQTPEIVQHLQRQGYRVVATDIDPTAPGLYLADRCYLVPPGNSESYLPEIRGICLKERADALVPLVDEELAAVSRLADDGIAVLLPRPGFVAVCLDKYTLMRRLADAGVPVPRTGLAAEWTNAHEVPLRVAPAASGAGVLTDNTPEPRGIARAAYERFGCRGYLESGSIALKLCRIADGGAHLFVKDVRVRDWDVAAPALVLEESGGALARLDGTPFAYTGSFEHTGVIGAAAAGVCAAVAAWRRADSGAPQAGDREGGPIERTAT</sequence>
<name>A0A4P6Q3P6_9ACTN</name>
<dbReference type="Gene3D" id="3.40.50.20">
    <property type="match status" value="1"/>
</dbReference>
<evidence type="ECO:0000256" key="3">
    <source>
        <dbReference type="PIRSR" id="PIRSR600760-2"/>
    </source>
</evidence>
<proteinExistence type="predicted"/>
<evidence type="ECO:0000256" key="1">
    <source>
        <dbReference type="ARBA" id="ARBA00001033"/>
    </source>
</evidence>
<gene>
    <name evidence="5" type="ORF">EKD16_17335</name>
</gene>
<dbReference type="KEGG" id="strr:EKD16_17335"/>
<keyword evidence="3" id="KW-0479">Metal-binding</keyword>
<dbReference type="InterPro" id="IPR048764">
    <property type="entry name" value="PylC_N"/>
</dbReference>
<dbReference type="AlphaFoldDB" id="A0A4P6Q3P6"/>
<feature type="binding site" evidence="3">
    <location>
        <position position="213"/>
    </location>
    <ligand>
        <name>Mg(2+)</name>
        <dbReference type="ChEBI" id="CHEBI:18420"/>
        <label>1</label>
        <note>catalytic</note>
    </ligand>
</feature>
<evidence type="ECO:0000313" key="6">
    <source>
        <dbReference type="Proteomes" id="UP000292235"/>
    </source>
</evidence>
<accession>A0A4P6Q3P6</accession>
<dbReference type="EC" id="3.1.3.25" evidence="2"/>
<keyword evidence="3" id="KW-0460">Magnesium</keyword>
<evidence type="ECO:0000259" key="4">
    <source>
        <dbReference type="Pfam" id="PF21360"/>
    </source>
</evidence>
<protein>
    <recommendedName>
        <fullName evidence="2">inositol-phosphate phosphatase</fullName>
        <ecNumber evidence="2">3.1.3.25</ecNumber>
    </recommendedName>
</protein>
<evidence type="ECO:0000313" key="5">
    <source>
        <dbReference type="EMBL" id="QBI55235.1"/>
    </source>
</evidence>
<dbReference type="PROSITE" id="PS00630">
    <property type="entry name" value="IMP_2"/>
    <property type="match status" value="1"/>
</dbReference>
<dbReference type="Pfam" id="PF21360">
    <property type="entry name" value="PylC-like_N"/>
    <property type="match status" value="1"/>
</dbReference>
<keyword evidence="6" id="KW-1185">Reference proteome</keyword>
<dbReference type="GO" id="GO:0046872">
    <property type="term" value="F:metal ion binding"/>
    <property type="evidence" value="ECO:0007669"/>
    <property type="project" value="UniProtKB-KW"/>
</dbReference>